<gene>
    <name evidence="5" type="ORF">RMAR1173_LOCUS21272</name>
</gene>
<feature type="repeat" description="WD" evidence="4">
    <location>
        <begin position="195"/>
        <end position="236"/>
    </location>
</feature>
<accession>A0A7S2WWN2</accession>
<dbReference type="InterPro" id="IPR015943">
    <property type="entry name" value="WD40/YVTN_repeat-like_dom_sf"/>
</dbReference>
<proteinExistence type="inferred from homology"/>
<dbReference type="InterPro" id="IPR001680">
    <property type="entry name" value="WD40_rpt"/>
</dbReference>
<evidence type="ECO:0000256" key="4">
    <source>
        <dbReference type="PROSITE-ProRule" id="PRU00221"/>
    </source>
</evidence>
<dbReference type="AlphaFoldDB" id="A0A7S2WWN2"/>
<evidence type="ECO:0000256" key="1">
    <source>
        <dbReference type="ARBA" id="ARBA00022574"/>
    </source>
</evidence>
<keyword evidence="1 4" id="KW-0853">WD repeat</keyword>
<comment type="similarity">
    <text evidence="3">Belongs to the THOC3 family.</text>
</comment>
<evidence type="ECO:0000256" key="2">
    <source>
        <dbReference type="ARBA" id="ARBA00022737"/>
    </source>
</evidence>
<organism evidence="5">
    <name type="scientific">Rhizochromulina marina</name>
    <dbReference type="NCBI Taxonomy" id="1034831"/>
    <lineage>
        <taxon>Eukaryota</taxon>
        <taxon>Sar</taxon>
        <taxon>Stramenopiles</taxon>
        <taxon>Ochrophyta</taxon>
        <taxon>Dictyochophyceae</taxon>
        <taxon>Rhizochromulinales</taxon>
        <taxon>Rhizochromulina</taxon>
    </lineage>
</organism>
<evidence type="ECO:0000256" key="3">
    <source>
        <dbReference type="ARBA" id="ARBA00046343"/>
    </source>
</evidence>
<dbReference type="PROSITE" id="PS50082">
    <property type="entry name" value="WD_REPEATS_2"/>
    <property type="match status" value="3"/>
</dbReference>
<feature type="repeat" description="WD" evidence="4">
    <location>
        <begin position="153"/>
        <end position="187"/>
    </location>
</feature>
<evidence type="ECO:0000313" key="5">
    <source>
        <dbReference type="EMBL" id="CAD9710279.1"/>
    </source>
</evidence>
<keyword evidence="2" id="KW-0677">Repeat</keyword>
<dbReference type="SMART" id="SM00320">
    <property type="entry name" value="WD40"/>
    <property type="match status" value="4"/>
</dbReference>
<reference evidence="5" key="1">
    <citation type="submission" date="2021-01" db="EMBL/GenBank/DDBJ databases">
        <authorList>
            <person name="Corre E."/>
            <person name="Pelletier E."/>
            <person name="Niang G."/>
            <person name="Scheremetjew M."/>
            <person name="Finn R."/>
            <person name="Kale V."/>
            <person name="Holt S."/>
            <person name="Cochrane G."/>
            <person name="Meng A."/>
            <person name="Brown T."/>
            <person name="Cohen L."/>
        </authorList>
    </citation>
    <scope>NUCLEOTIDE SEQUENCE</scope>
    <source>
        <strain evidence="5">CCMP1243</strain>
    </source>
</reference>
<feature type="repeat" description="WD" evidence="4">
    <location>
        <begin position="4"/>
        <end position="48"/>
    </location>
</feature>
<dbReference type="PROSITE" id="PS00678">
    <property type="entry name" value="WD_REPEATS_1"/>
    <property type="match status" value="1"/>
</dbReference>
<dbReference type="InterPro" id="IPR040132">
    <property type="entry name" value="Tex1/THOC3"/>
</dbReference>
<dbReference type="InterPro" id="IPR019775">
    <property type="entry name" value="WD40_repeat_CS"/>
</dbReference>
<name>A0A7S2WWN2_9STRA</name>
<sequence length="289" mass="32092">MVKIDGHGDQVVQLAWDPSSTSRLATVTGEKDKTMRVWDVRSPSKPAVQMPLDTEYLNMAWSPDGAYLGVTSANIDSHAAPNDKDYVTVLDIRKNKLQTMKFPYQVEEFCFSPNSRYLILTTEHGTLELHRFLGSSSSTAPVSSKSSSHVRSVQAHTGNCYCLRVDPANRYMAVGSKDSLISIWEMDDLLCRRCLGCHSTAVRSLSFSPCGGMLASASYDSVIDISEVSTGKQLHAMDVGCIVAQVAWQKREGSRLLAFVRDAKKESDRDRYAKKFIRIMAVPEPSSRR</sequence>
<dbReference type="GO" id="GO:0006406">
    <property type="term" value="P:mRNA export from nucleus"/>
    <property type="evidence" value="ECO:0007669"/>
    <property type="project" value="InterPro"/>
</dbReference>
<evidence type="ECO:0008006" key="6">
    <source>
        <dbReference type="Google" id="ProtNLM"/>
    </source>
</evidence>
<dbReference type="GO" id="GO:0000445">
    <property type="term" value="C:THO complex part of transcription export complex"/>
    <property type="evidence" value="ECO:0007669"/>
    <property type="project" value="TreeGrafter"/>
</dbReference>
<dbReference type="Gene3D" id="2.130.10.10">
    <property type="entry name" value="YVTN repeat-like/Quinoprotein amine dehydrogenase"/>
    <property type="match status" value="2"/>
</dbReference>
<dbReference type="PANTHER" id="PTHR22839:SF0">
    <property type="entry name" value="THO COMPLEX SUBUNIT 3"/>
    <property type="match status" value="1"/>
</dbReference>
<protein>
    <recommendedName>
        <fullName evidence="6">Anaphase-promoting complex subunit 4 WD40 domain-containing protein</fullName>
    </recommendedName>
</protein>
<dbReference type="EMBL" id="HBHJ01032114">
    <property type="protein sequence ID" value="CAD9710279.1"/>
    <property type="molecule type" value="Transcribed_RNA"/>
</dbReference>
<dbReference type="SUPFAM" id="SSF50978">
    <property type="entry name" value="WD40 repeat-like"/>
    <property type="match status" value="1"/>
</dbReference>
<dbReference type="Pfam" id="PF00400">
    <property type="entry name" value="WD40"/>
    <property type="match status" value="3"/>
</dbReference>
<dbReference type="PANTHER" id="PTHR22839">
    <property type="entry name" value="THO COMPLEX SUBUNIT 3 THO3"/>
    <property type="match status" value="1"/>
</dbReference>
<dbReference type="InterPro" id="IPR036322">
    <property type="entry name" value="WD40_repeat_dom_sf"/>
</dbReference>
<dbReference type="PROSITE" id="PS50294">
    <property type="entry name" value="WD_REPEATS_REGION"/>
    <property type="match status" value="2"/>
</dbReference>